<gene>
    <name evidence="1" type="ORF">LCGC14_2777960</name>
</gene>
<dbReference type="AlphaFoldDB" id="A0A0F8ZG76"/>
<organism evidence="1">
    <name type="scientific">marine sediment metagenome</name>
    <dbReference type="NCBI Taxonomy" id="412755"/>
    <lineage>
        <taxon>unclassified sequences</taxon>
        <taxon>metagenomes</taxon>
        <taxon>ecological metagenomes</taxon>
    </lineage>
</organism>
<dbReference type="EMBL" id="LAZR01051520">
    <property type="protein sequence ID" value="KKK84975.1"/>
    <property type="molecule type" value="Genomic_DNA"/>
</dbReference>
<protein>
    <submittedName>
        <fullName evidence="1">Uncharacterized protein</fullName>
    </submittedName>
</protein>
<name>A0A0F8ZG76_9ZZZZ</name>
<reference evidence="1" key="1">
    <citation type="journal article" date="2015" name="Nature">
        <title>Complex archaea that bridge the gap between prokaryotes and eukaryotes.</title>
        <authorList>
            <person name="Spang A."/>
            <person name="Saw J.H."/>
            <person name="Jorgensen S.L."/>
            <person name="Zaremba-Niedzwiedzka K."/>
            <person name="Martijn J."/>
            <person name="Lind A.E."/>
            <person name="van Eijk R."/>
            <person name="Schleper C."/>
            <person name="Guy L."/>
            <person name="Ettema T.J."/>
        </authorList>
    </citation>
    <scope>NUCLEOTIDE SEQUENCE</scope>
</reference>
<comment type="caution">
    <text evidence="1">The sequence shown here is derived from an EMBL/GenBank/DDBJ whole genome shotgun (WGS) entry which is preliminary data.</text>
</comment>
<evidence type="ECO:0000313" key="1">
    <source>
        <dbReference type="EMBL" id="KKK84975.1"/>
    </source>
</evidence>
<accession>A0A0F8ZG76</accession>
<sequence>MKEIVQLNLTEEESIILQSLTAVGVSTVLKNTSLLEREIHAAECFMRTWPEASTSLANKMVELVHLSKSLLEAK</sequence>
<proteinExistence type="predicted"/>